<reference evidence="6 7" key="1">
    <citation type="journal article" date="2011" name="Science">
        <title>The ecoresponsive genome of Daphnia pulex.</title>
        <authorList>
            <person name="Colbourne J.K."/>
            <person name="Pfrender M.E."/>
            <person name="Gilbert D."/>
            <person name="Thomas W.K."/>
            <person name="Tucker A."/>
            <person name="Oakley T.H."/>
            <person name="Tokishita S."/>
            <person name="Aerts A."/>
            <person name="Arnold G.J."/>
            <person name="Basu M.K."/>
            <person name="Bauer D.J."/>
            <person name="Caceres C.E."/>
            <person name="Carmel L."/>
            <person name="Casola C."/>
            <person name="Choi J.H."/>
            <person name="Detter J.C."/>
            <person name="Dong Q."/>
            <person name="Dusheyko S."/>
            <person name="Eads B.D."/>
            <person name="Frohlich T."/>
            <person name="Geiler-Samerotte K.A."/>
            <person name="Gerlach D."/>
            <person name="Hatcher P."/>
            <person name="Jogdeo S."/>
            <person name="Krijgsveld J."/>
            <person name="Kriventseva E.V."/>
            <person name="Kultz D."/>
            <person name="Laforsch C."/>
            <person name="Lindquist E."/>
            <person name="Lopez J."/>
            <person name="Manak J.R."/>
            <person name="Muller J."/>
            <person name="Pangilinan J."/>
            <person name="Patwardhan R.P."/>
            <person name="Pitluck S."/>
            <person name="Pritham E.J."/>
            <person name="Rechtsteiner A."/>
            <person name="Rho M."/>
            <person name="Rogozin I.B."/>
            <person name="Sakarya O."/>
            <person name="Salamov A."/>
            <person name="Schaack S."/>
            <person name="Shapiro H."/>
            <person name="Shiga Y."/>
            <person name="Skalitzky C."/>
            <person name="Smith Z."/>
            <person name="Souvorov A."/>
            <person name="Sung W."/>
            <person name="Tang Z."/>
            <person name="Tsuchiya D."/>
            <person name="Tu H."/>
            <person name="Vos H."/>
            <person name="Wang M."/>
            <person name="Wolf Y.I."/>
            <person name="Yamagata H."/>
            <person name="Yamada T."/>
            <person name="Ye Y."/>
            <person name="Shaw J.R."/>
            <person name="Andrews J."/>
            <person name="Crease T.J."/>
            <person name="Tang H."/>
            <person name="Lucas S.M."/>
            <person name="Robertson H.M."/>
            <person name="Bork P."/>
            <person name="Koonin E.V."/>
            <person name="Zdobnov E.M."/>
            <person name="Grigoriev I.V."/>
            <person name="Lynch M."/>
            <person name="Boore J.L."/>
        </authorList>
    </citation>
    <scope>NUCLEOTIDE SEQUENCE [LARGE SCALE GENOMIC DNA]</scope>
</reference>
<dbReference type="GO" id="GO:0005576">
    <property type="term" value="C:extracellular region"/>
    <property type="evidence" value="ECO:0000318"/>
    <property type="project" value="GO_Central"/>
</dbReference>
<evidence type="ECO:0000259" key="5">
    <source>
        <dbReference type="Pfam" id="PF16077"/>
    </source>
</evidence>
<sequence length="317" mass="34105">MDDAMIFGEGGSSSSSSTDKVLVNGANSGGASIDFGVEDRMKNRSPQLHHGRPACNKSSSATTTGDSLDASASPQSEAADVSPSSVDFFIDQPDWSPLVNESQCQSYGPSQFCENVTNYPAEAISKILMSENGSILKTFLADNTAQPIPSASESDESMVLAQRKPGGAPAVTAHAINTRTKPLESGNVQHLCESMTEFKFPKSAKNNQNEMLTIVNQDNISQPITVETCRNENQPCKYADNFPAGYKSFCMQKYVTHHLAALKNGKIVREAFTFPSCCVCVLKLWDARTNSAAEARGIAMPSSLRRMASEVDVQQSP</sequence>
<keyword evidence="7" id="KW-1185">Reference proteome</keyword>
<dbReference type="InterPro" id="IPR032104">
    <property type="entry name" value="Spaetzle"/>
</dbReference>
<organism evidence="6 7">
    <name type="scientific">Daphnia pulex</name>
    <name type="common">Water flea</name>
    <dbReference type="NCBI Taxonomy" id="6669"/>
    <lineage>
        <taxon>Eukaryota</taxon>
        <taxon>Metazoa</taxon>
        <taxon>Ecdysozoa</taxon>
        <taxon>Arthropoda</taxon>
        <taxon>Crustacea</taxon>
        <taxon>Branchiopoda</taxon>
        <taxon>Diplostraca</taxon>
        <taxon>Cladocera</taxon>
        <taxon>Anomopoda</taxon>
        <taxon>Daphniidae</taxon>
        <taxon>Daphnia</taxon>
    </lineage>
</organism>
<dbReference type="GO" id="GO:0045087">
    <property type="term" value="P:innate immune response"/>
    <property type="evidence" value="ECO:0000318"/>
    <property type="project" value="GO_Central"/>
</dbReference>
<gene>
    <name evidence="6" type="ORF">DAPPUDRAFT_311125</name>
</gene>
<dbReference type="InterPro" id="IPR029034">
    <property type="entry name" value="Cystine-knot_cytokine"/>
</dbReference>
<dbReference type="OrthoDB" id="6359065at2759"/>
<dbReference type="InParanoid" id="E9FUR2"/>
<dbReference type="SUPFAM" id="SSF57501">
    <property type="entry name" value="Cystine-knot cytokines"/>
    <property type="match status" value="1"/>
</dbReference>
<dbReference type="STRING" id="6669.E9FUR2"/>
<feature type="domain" description="Spaetzle" evidence="5">
    <location>
        <begin position="190"/>
        <end position="281"/>
    </location>
</feature>
<dbReference type="EMBL" id="GL732525">
    <property type="protein sequence ID" value="EFX88879.1"/>
    <property type="molecule type" value="Genomic_DNA"/>
</dbReference>
<dbReference type="eggNOG" id="ENOG502S688">
    <property type="taxonomic scope" value="Eukaryota"/>
</dbReference>
<accession>E9FUR2</accession>
<dbReference type="Proteomes" id="UP000000305">
    <property type="component" value="Unassembled WGS sequence"/>
</dbReference>
<dbReference type="FunFam" id="2.10.90.10:FF:000056">
    <property type="entry name" value="Protein spaetzle"/>
    <property type="match status" value="1"/>
</dbReference>
<dbReference type="PANTHER" id="PTHR23199:SF13">
    <property type="entry name" value="PROTEIN SPAETZLE 3"/>
    <property type="match status" value="1"/>
</dbReference>
<evidence type="ECO:0000256" key="4">
    <source>
        <dbReference type="SAM" id="MobiDB-lite"/>
    </source>
</evidence>
<protein>
    <recommendedName>
        <fullName evidence="5">Spaetzle domain-containing protein</fullName>
    </recommendedName>
</protein>
<feature type="compositionally biased region" description="Polar residues" evidence="4">
    <location>
        <begin position="56"/>
        <end position="76"/>
    </location>
</feature>
<evidence type="ECO:0000313" key="6">
    <source>
        <dbReference type="EMBL" id="EFX88879.1"/>
    </source>
</evidence>
<dbReference type="HOGENOM" id="CLU_877888_0_0_1"/>
<dbReference type="GO" id="GO:0005121">
    <property type="term" value="F:Toll binding"/>
    <property type="evidence" value="ECO:0000318"/>
    <property type="project" value="GO_Central"/>
</dbReference>
<dbReference type="GO" id="GO:0021556">
    <property type="term" value="P:central nervous system formation"/>
    <property type="evidence" value="ECO:0000318"/>
    <property type="project" value="GO_Central"/>
</dbReference>
<dbReference type="KEGG" id="dpx:DAPPUDRAFT_311125"/>
<dbReference type="GO" id="GO:0008083">
    <property type="term" value="F:growth factor activity"/>
    <property type="evidence" value="ECO:0000318"/>
    <property type="project" value="GO_Central"/>
</dbReference>
<evidence type="ECO:0000256" key="3">
    <source>
        <dbReference type="ARBA" id="ARBA00023180"/>
    </source>
</evidence>
<name>E9FUR2_DAPPU</name>
<keyword evidence="3" id="KW-0325">Glycoprotein</keyword>
<dbReference type="InterPro" id="IPR052444">
    <property type="entry name" value="Spz/Toll_ligand-like"/>
</dbReference>
<feature type="region of interest" description="Disordered" evidence="4">
    <location>
        <begin position="1"/>
        <end position="83"/>
    </location>
</feature>
<proteinExistence type="predicted"/>
<dbReference type="PANTHER" id="PTHR23199">
    <property type="entry name" value="NEUROTROPHIN 1-RELATED"/>
    <property type="match status" value="1"/>
</dbReference>
<keyword evidence="1" id="KW-0732">Signal</keyword>
<dbReference type="Pfam" id="PF16077">
    <property type="entry name" value="Spaetzle"/>
    <property type="match status" value="1"/>
</dbReference>
<dbReference type="AlphaFoldDB" id="E9FUR2"/>
<evidence type="ECO:0000313" key="7">
    <source>
        <dbReference type="Proteomes" id="UP000000305"/>
    </source>
</evidence>
<evidence type="ECO:0000256" key="2">
    <source>
        <dbReference type="ARBA" id="ARBA00023157"/>
    </source>
</evidence>
<dbReference type="Gene3D" id="2.10.90.10">
    <property type="entry name" value="Cystine-knot cytokines"/>
    <property type="match status" value="1"/>
</dbReference>
<keyword evidence="2" id="KW-1015">Disulfide bond</keyword>
<evidence type="ECO:0000256" key="1">
    <source>
        <dbReference type="ARBA" id="ARBA00022729"/>
    </source>
</evidence>
<dbReference type="GO" id="GO:0005615">
    <property type="term" value="C:extracellular space"/>
    <property type="evidence" value="ECO:0007669"/>
    <property type="project" value="UniProtKB-ARBA"/>
</dbReference>